<dbReference type="InterPro" id="IPR004607">
    <property type="entry name" value="GART"/>
</dbReference>
<comment type="function">
    <text evidence="4">Catalyzes the transfer of a formyl group from 10-formyltetrahydrofolate to 5-phospho-ribosyl-glycinamide (GAR), producing 5-phospho-ribosyl-N-formylglycinamide (FGAR) and tetrahydrofolate.</text>
</comment>
<name>A0A8J6Y6B0_9BACT</name>
<dbReference type="FunFam" id="3.40.50.170:FF:000007">
    <property type="entry name" value="Phosphoribosylglycinamide formyltransferase"/>
    <property type="match status" value="1"/>
</dbReference>
<dbReference type="Pfam" id="PF00551">
    <property type="entry name" value="Formyl_trans_N"/>
    <property type="match status" value="1"/>
</dbReference>
<keyword evidence="2 4" id="KW-0808">Transferase</keyword>
<accession>A0A8J6Y6B0</accession>
<dbReference type="PANTHER" id="PTHR43369:SF2">
    <property type="entry name" value="PHOSPHORIBOSYLGLYCINAMIDE FORMYLTRANSFERASE"/>
    <property type="match status" value="1"/>
</dbReference>
<dbReference type="HAMAP" id="MF_01930">
    <property type="entry name" value="PurN"/>
    <property type="match status" value="1"/>
</dbReference>
<feature type="site" description="Raises pKa of active site His" evidence="4">
    <location>
        <position position="148"/>
    </location>
</feature>
<keyword evidence="3 4" id="KW-0658">Purine biosynthesis</keyword>
<organism evidence="6 7">
    <name type="scientific">Candidatus Polarisedimenticola svalbardensis</name>
    <dbReference type="NCBI Taxonomy" id="2886004"/>
    <lineage>
        <taxon>Bacteria</taxon>
        <taxon>Pseudomonadati</taxon>
        <taxon>Acidobacteriota</taxon>
        <taxon>Candidatus Polarisedimenticolia</taxon>
        <taxon>Candidatus Polarisedimenticolales</taxon>
        <taxon>Candidatus Polarisedimenticolaceae</taxon>
        <taxon>Candidatus Polarisedimenticola</taxon>
    </lineage>
</organism>
<dbReference type="InterPro" id="IPR002376">
    <property type="entry name" value="Formyl_transf_N"/>
</dbReference>
<dbReference type="SUPFAM" id="SSF53328">
    <property type="entry name" value="Formyltransferase"/>
    <property type="match status" value="1"/>
</dbReference>
<dbReference type="GO" id="GO:0004644">
    <property type="term" value="F:phosphoribosylglycinamide formyltransferase activity"/>
    <property type="evidence" value="ECO:0007669"/>
    <property type="project" value="UniProtKB-UniRule"/>
</dbReference>
<reference evidence="6 7" key="1">
    <citation type="submission" date="2020-08" db="EMBL/GenBank/DDBJ databases">
        <title>Acidobacteriota in marine sediments use diverse sulfur dissimilation pathways.</title>
        <authorList>
            <person name="Wasmund K."/>
        </authorList>
    </citation>
    <scope>NUCLEOTIDE SEQUENCE [LARGE SCALE GENOMIC DNA]</scope>
    <source>
        <strain evidence="6">MAG AM4</strain>
    </source>
</reference>
<dbReference type="CDD" id="cd08645">
    <property type="entry name" value="FMT_core_GART"/>
    <property type="match status" value="1"/>
</dbReference>
<comment type="caution">
    <text evidence="6">The sequence shown here is derived from an EMBL/GenBank/DDBJ whole genome shotgun (WGS) entry which is preliminary data.</text>
</comment>
<dbReference type="EC" id="2.1.2.2" evidence="4"/>
<proteinExistence type="inferred from homology"/>
<dbReference type="EMBL" id="JACXWD010000001">
    <property type="protein sequence ID" value="MBD3866611.1"/>
    <property type="molecule type" value="Genomic_DNA"/>
</dbReference>
<evidence type="ECO:0000259" key="5">
    <source>
        <dbReference type="Pfam" id="PF00551"/>
    </source>
</evidence>
<feature type="active site" description="Proton donor" evidence="4">
    <location>
        <position position="112"/>
    </location>
</feature>
<evidence type="ECO:0000256" key="3">
    <source>
        <dbReference type="ARBA" id="ARBA00022755"/>
    </source>
</evidence>
<dbReference type="PANTHER" id="PTHR43369">
    <property type="entry name" value="PHOSPHORIBOSYLGLYCINAMIDE FORMYLTRANSFERASE"/>
    <property type="match status" value="1"/>
</dbReference>
<dbReference type="UniPathway" id="UPA00074">
    <property type="reaction ID" value="UER00126"/>
</dbReference>
<feature type="binding site" evidence="4">
    <location>
        <begin position="15"/>
        <end position="17"/>
    </location>
    <ligand>
        <name>N(1)-(5-phospho-beta-D-ribosyl)glycinamide</name>
        <dbReference type="ChEBI" id="CHEBI:143788"/>
    </ligand>
</feature>
<evidence type="ECO:0000313" key="6">
    <source>
        <dbReference type="EMBL" id="MBD3866611.1"/>
    </source>
</evidence>
<dbReference type="Gene3D" id="3.40.50.170">
    <property type="entry name" value="Formyl transferase, N-terminal domain"/>
    <property type="match status" value="1"/>
</dbReference>
<feature type="binding site" evidence="4">
    <location>
        <begin position="93"/>
        <end position="96"/>
    </location>
    <ligand>
        <name>(6R)-10-formyltetrahydrofolate</name>
        <dbReference type="ChEBI" id="CHEBI:195366"/>
    </ligand>
</feature>
<dbReference type="InterPro" id="IPR036477">
    <property type="entry name" value="Formyl_transf_N_sf"/>
</dbReference>
<sequence length="204" mass="22190">MSEKGRVGILISGRGSNMVSLVEAMQDGRIPAVPVVVISNKPDAAGLERARALGVPVAVVDQKQVRPRSVHETRVVELLNDYKVDLVCLAGYMRLLKKTFIQAFRGRIVNIHPSLLPSFPGLDAQGQALAYGVKTAGCTVHFVDEKCDHGPIIRQAAVPVLPGDTEDDLSARILKQEHRIYPEAVALFFNPGLRVEGRAVHTLD</sequence>
<evidence type="ECO:0000313" key="7">
    <source>
        <dbReference type="Proteomes" id="UP000648239"/>
    </source>
</evidence>
<gene>
    <name evidence="4" type="primary">purN</name>
    <name evidence="6" type="ORF">IFK94_00655</name>
</gene>
<comment type="pathway">
    <text evidence="1 4">Purine metabolism; IMP biosynthesis via de novo pathway; N(2)-formyl-N(1)-(5-phospho-D-ribosyl)glycinamide from N(1)-(5-phospho-D-ribosyl)glycinamide (10-formyl THF route): step 1/1.</text>
</comment>
<feature type="domain" description="Formyl transferase N-terminal" evidence="5">
    <location>
        <begin position="6"/>
        <end position="185"/>
    </location>
</feature>
<comment type="similarity">
    <text evidence="4">Belongs to the GART family.</text>
</comment>
<protein>
    <recommendedName>
        <fullName evidence="4">Phosphoribosylglycinamide formyltransferase</fullName>
        <ecNumber evidence="4">2.1.2.2</ecNumber>
    </recommendedName>
    <alternativeName>
        <fullName evidence="4">5'-phosphoribosylglycinamide transformylase</fullName>
    </alternativeName>
    <alternativeName>
        <fullName evidence="4">GAR transformylase</fullName>
        <shortName evidence="4">GART</shortName>
    </alternativeName>
</protein>
<feature type="binding site" evidence="4">
    <location>
        <position position="110"/>
    </location>
    <ligand>
        <name>(6R)-10-formyltetrahydrofolate</name>
        <dbReference type="ChEBI" id="CHEBI:195366"/>
    </ligand>
</feature>
<dbReference type="GO" id="GO:0006189">
    <property type="term" value="P:'de novo' IMP biosynthetic process"/>
    <property type="evidence" value="ECO:0007669"/>
    <property type="project" value="UniProtKB-UniRule"/>
</dbReference>
<feature type="binding site" evidence="4">
    <location>
        <position position="68"/>
    </location>
    <ligand>
        <name>(6R)-10-formyltetrahydrofolate</name>
        <dbReference type="ChEBI" id="CHEBI:195366"/>
    </ligand>
</feature>
<dbReference type="NCBIfam" id="TIGR00639">
    <property type="entry name" value="PurN"/>
    <property type="match status" value="1"/>
</dbReference>
<evidence type="ECO:0000256" key="2">
    <source>
        <dbReference type="ARBA" id="ARBA00022679"/>
    </source>
</evidence>
<evidence type="ECO:0000256" key="1">
    <source>
        <dbReference type="ARBA" id="ARBA00005054"/>
    </source>
</evidence>
<evidence type="ECO:0000256" key="4">
    <source>
        <dbReference type="HAMAP-Rule" id="MF_01930"/>
    </source>
</evidence>
<dbReference type="Proteomes" id="UP000648239">
    <property type="component" value="Unassembled WGS sequence"/>
</dbReference>
<dbReference type="AlphaFoldDB" id="A0A8J6Y6B0"/>
<comment type="catalytic activity">
    <reaction evidence="4">
        <text>N(1)-(5-phospho-beta-D-ribosyl)glycinamide + (6R)-10-formyltetrahydrofolate = N(2)-formyl-N(1)-(5-phospho-beta-D-ribosyl)glycinamide + (6S)-5,6,7,8-tetrahydrofolate + H(+)</text>
        <dbReference type="Rhea" id="RHEA:15053"/>
        <dbReference type="ChEBI" id="CHEBI:15378"/>
        <dbReference type="ChEBI" id="CHEBI:57453"/>
        <dbReference type="ChEBI" id="CHEBI:143788"/>
        <dbReference type="ChEBI" id="CHEBI:147286"/>
        <dbReference type="ChEBI" id="CHEBI:195366"/>
        <dbReference type="EC" id="2.1.2.2"/>
    </reaction>
</comment>
<dbReference type="GO" id="GO:0005737">
    <property type="term" value="C:cytoplasm"/>
    <property type="evidence" value="ECO:0007669"/>
    <property type="project" value="TreeGrafter"/>
</dbReference>